<organism evidence="2 3">
    <name type="scientific">Solanum commersonii</name>
    <name type="common">Commerson's wild potato</name>
    <name type="synonym">Commerson's nightshade</name>
    <dbReference type="NCBI Taxonomy" id="4109"/>
    <lineage>
        <taxon>Eukaryota</taxon>
        <taxon>Viridiplantae</taxon>
        <taxon>Streptophyta</taxon>
        <taxon>Embryophyta</taxon>
        <taxon>Tracheophyta</taxon>
        <taxon>Spermatophyta</taxon>
        <taxon>Magnoliopsida</taxon>
        <taxon>eudicotyledons</taxon>
        <taxon>Gunneridae</taxon>
        <taxon>Pentapetalae</taxon>
        <taxon>asterids</taxon>
        <taxon>lamiids</taxon>
        <taxon>Solanales</taxon>
        <taxon>Solanaceae</taxon>
        <taxon>Solanoideae</taxon>
        <taxon>Solaneae</taxon>
        <taxon>Solanum</taxon>
    </lineage>
</organism>
<reference evidence="2 3" key="1">
    <citation type="submission" date="2020-09" db="EMBL/GenBank/DDBJ databases">
        <title>De no assembly of potato wild relative species, Solanum commersonii.</title>
        <authorList>
            <person name="Cho K."/>
        </authorList>
    </citation>
    <scope>NUCLEOTIDE SEQUENCE [LARGE SCALE GENOMIC DNA]</scope>
    <source>
        <strain evidence="2">LZ3.2</strain>
        <tissue evidence="2">Leaf</tissue>
    </source>
</reference>
<feature type="region of interest" description="Disordered" evidence="1">
    <location>
        <begin position="1"/>
        <end position="48"/>
    </location>
</feature>
<dbReference type="EMBL" id="JACXVP010000012">
    <property type="protein sequence ID" value="KAG5570933.1"/>
    <property type="molecule type" value="Genomic_DNA"/>
</dbReference>
<comment type="caution">
    <text evidence="2">The sequence shown here is derived from an EMBL/GenBank/DDBJ whole genome shotgun (WGS) entry which is preliminary data.</text>
</comment>
<sequence length="74" mass="8205">MATPGSSPITAPRAPPSPSSKKGSRPLENALSKEESENPTIIQKSNKKFKETNKDLKIIREIDFKKPIENDNKT</sequence>
<feature type="compositionally biased region" description="Low complexity" evidence="1">
    <location>
        <begin position="1"/>
        <end position="12"/>
    </location>
</feature>
<name>A0A9J5W5S6_SOLCO</name>
<dbReference type="AlphaFoldDB" id="A0A9J5W5S6"/>
<gene>
    <name evidence="2" type="ORF">H5410_060699</name>
</gene>
<evidence type="ECO:0000313" key="3">
    <source>
        <dbReference type="Proteomes" id="UP000824120"/>
    </source>
</evidence>
<accession>A0A9J5W5S6</accession>
<evidence type="ECO:0000313" key="2">
    <source>
        <dbReference type="EMBL" id="KAG5570933.1"/>
    </source>
</evidence>
<proteinExistence type="predicted"/>
<dbReference type="Proteomes" id="UP000824120">
    <property type="component" value="Chromosome 12"/>
</dbReference>
<evidence type="ECO:0000256" key="1">
    <source>
        <dbReference type="SAM" id="MobiDB-lite"/>
    </source>
</evidence>
<keyword evidence="3" id="KW-1185">Reference proteome</keyword>
<protein>
    <submittedName>
        <fullName evidence="2">Uncharacterized protein</fullName>
    </submittedName>
</protein>